<evidence type="ECO:0000313" key="1">
    <source>
        <dbReference type="EMBL" id="QOW10044.1"/>
    </source>
</evidence>
<dbReference type="RefSeq" id="WP_193813277.1">
    <property type="nucleotide sequence ID" value="NZ_CP040442.1"/>
</dbReference>
<accession>A0A7M2Y8Q0</accession>
<sequence length="188" mass="21974">MKKVLLLWCITFSVFGFSQNIQSEIENQFREYNTLMIDRDFEKAIDTYANEDFLKIFSKEQMIALMNQMFNSKDSEFKIHMPKEIVVSDTVIEDQGKKYVKINYEQYLDAKFDAPGIKPQDLLKALQSEFGLNNVVYNQNSGFYEIKASKVAVANSSDSKNWKFTLLEKKQIPILMKFIPESFLRSLN</sequence>
<dbReference type="KEGG" id="kfa:Q73A0000_06540"/>
<gene>
    <name evidence="1" type="ORF">Q73A0000_06540</name>
</gene>
<protein>
    <submittedName>
        <fullName evidence="1">Uncharacterized protein</fullName>
    </submittedName>
</protein>
<name>A0A7M2Y8Q0_9FLAO</name>
<dbReference type="AlphaFoldDB" id="A0A7M2Y8Q0"/>
<evidence type="ECO:0000313" key="2">
    <source>
        <dbReference type="Proteomes" id="UP000594195"/>
    </source>
</evidence>
<proteinExistence type="predicted"/>
<organism evidence="1 2">
    <name type="scientific">Kaistella flava</name>
    <name type="common">ex Peng et al. 2021</name>
    <dbReference type="NCBI Taxonomy" id="2038776"/>
    <lineage>
        <taxon>Bacteria</taxon>
        <taxon>Pseudomonadati</taxon>
        <taxon>Bacteroidota</taxon>
        <taxon>Flavobacteriia</taxon>
        <taxon>Flavobacteriales</taxon>
        <taxon>Weeksellaceae</taxon>
        <taxon>Chryseobacterium group</taxon>
        <taxon>Kaistella</taxon>
    </lineage>
</organism>
<reference evidence="1 2" key="1">
    <citation type="submission" date="2019-05" db="EMBL/GenBank/DDBJ databases">
        <title>Chryseobacterium sp. isolated from King George Island, maritime Antarctica.</title>
        <authorList>
            <person name="Peng X."/>
        </authorList>
    </citation>
    <scope>NUCLEOTIDE SEQUENCE [LARGE SCALE GENOMIC DNA]</scope>
    <source>
        <strain evidence="1 2">7-3A</strain>
    </source>
</reference>
<keyword evidence="2" id="KW-1185">Reference proteome</keyword>
<dbReference type="Proteomes" id="UP000594195">
    <property type="component" value="Chromosome"/>
</dbReference>
<dbReference type="EMBL" id="CP040442">
    <property type="protein sequence ID" value="QOW10044.1"/>
    <property type="molecule type" value="Genomic_DNA"/>
</dbReference>